<evidence type="ECO:0000313" key="8">
    <source>
        <dbReference type="EMBL" id="KUI62338.1"/>
    </source>
</evidence>
<evidence type="ECO:0000256" key="7">
    <source>
        <dbReference type="ARBA" id="ARBA00023180"/>
    </source>
</evidence>
<keyword evidence="4" id="KW-0812">Transmembrane</keyword>
<evidence type="ECO:0000256" key="5">
    <source>
        <dbReference type="ARBA" id="ARBA00022989"/>
    </source>
</evidence>
<proteinExistence type="predicted"/>
<gene>
    <name evidence="8" type="ORF">VP1G_09451</name>
</gene>
<dbReference type="EMBL" id="KN714808">
    <property type="protein sequence ID" value="KUI62338.1"/>
    <property type="molecule type" value="Genomic_DNA"/>
</dbReference>
<dbReference type="PANTHER" id="PTHR47844">
    <property type="entry name" value="SYNTHASE CPS1, PUTATIVE (AFU_ORTHOLOGUE AFUA_7G02500)-RELATED"/>
    <property type="match status" value="1"/>
</dbReference>
<dbReference type="Proteomes" id="UP000078576">
    <property type="component" value="Unassembled WGS sequence"/>
</dbReference>
<comment type="subcellular location">
    <subcellularLocation>
        <location evidence="1">Membrane</location>
    </subcellularLocation>
</comment>
<organism evidence="8 9">
    <name type="scientific">Cytospora mali</name>
    <name type="common">Apple Valsa canker fungus</name>
    <name type="synonym">Valsa mali</name>
    <dbReference type="NCBI Taxonomy" id="578113"/>
    <lineage>
        <taxon>Eukaryota</taxon>
        <taxon>Fungi</taxon>
        <taxon>Dikarya</taxon>
        <taxon>Ascomycota</taxon>
        <taxon>Pezizomycotina</taxon>
        <taxon>Sordariomycetes</taxon>
        <taxon>Sordariomycetidae</taxon>
        <taxon>Diaporthales</taxon>
        <taxon>Cytosporaceae</taxon>
        <taxon>Cytospora</taxon>
    </lineage>
</organism>
<evidence type="ECO:0000256" key="2">
    <source>
        <dbReference type="ARBA" id="ARBA00022676"/>
    </source>
</evidence>
<keyword evidence="5" id="KW-1133">Transmembrane helix</keyword>
<dbReference type="Gene3D" id="3.90.550.10">
    <property type="entry name" value="Spore Coat Polysaccharide Biosynthesis Protein SpsA, Chain A"/>
    <property type="match status" value="1"/>
</dbReference>
<dbReference type="OrthoDB" id="2849215at2759"/>
<dbReference type="InterPro" id="IPR052427">
    <property type="entry name" value="Glycosyltrans_GT2/GT47"/>
</dbReference>
<protein>
    <submittedName>
        <fullName evidence="8">Uncharacterized protein</fullName>
    </submittedName>
</protein>
<dbReference type="GO" id="GO:0016020">
    <property type="term" value="C:membrane"/>
    <property type="evidence" value="ECO:0007669"/>
    <property type="project" value="UniProtKB-SubCell"/>
</dbReference>
<dbReference type="STRING" id="694573.A0A194VEM7"/>
<dbReference type="SUPFAM" id="SSF53448">
    <property type="entry name" value="Nucleotide-diphospho-sugar transferases"/>
    <property type="match status" value="1"/>
</dbReference>
<dbReference type="AlphaFoldDB" id="A0A194VEM7"/>
<keyword evidence="2" id="KW-0328">Glycosyltransferase</keyword>
<keyword evidence="7" id="KW-0325">Glycoprotein</keyword>
<reference evidence="9" key="1">
    <citation type="submission" date="2014-12" db="EMBL/GenBank/DDBJ databases">
        <title>Genome Sequence of Valsa Canker Pathogens Uncovers a Specific Adaption of Colonization on Woody Bark.</title>
        <authorList>
            <person name="Yin Z."/>
            <person name="Liu H."/>
            <person name="Gao X."/>
            <person name="Li Z."/>
            <person name="Song N."/>
            <person name="Ke X."/>
            <person name="Dai Q."/>
            <person name="Wu Y."/>
            <person name="Sun Y."/>
            <person name="Xu J.-R."/>
            <person name="Kang Z.K."/>
            <person name="Wang L."/>
            <person name="Huang L."/>
        </authorList>
    </citation>
    <scope>NUCLEOTIDE SEQUENCE [LARGE SCALE GENOMIC DNA]</scope>
    <source>
        <strain evidence="9">SXYL134</strain>
    </source>
</reference>
<evidence type="ECO:0000256" key="6">
    <source>
        <dbReference type="ARBA" id="ARBA00023136"/>
    </source>
</evidence>
<dbReference type="Pfam" id="PF13641">
    <property type="entry name" value="Glyco_tranf_2_3"/>
    <property type="match status" value="1"/>
</dbReference>
<evidence type="ECO:0000256" key="3">
    <source>
        <dbReference type="ARBA" id="ARBA00022679"/>
    </source>
</evidence>
<dbReference type="PANTHER" id="PTHR47844:SF1">
    <property type="entry name" value="EXOSTOSIN-LIKE 2"/>
    <property type="match status" value="1"/>
</dbReference>
<accession>A0A194VEM7</accession>
<dbReference type="GO" id="GO:0016757">
    <property type="term" value="F:glycosyltransferase activity"/>
    <property type="evidence" value="ECO:0007669"/>
    <property type="project" value="UniProtKB-KW"/>
</dbReference>
<keyword evidence="9" id="KW-1185">Reference proteome</keyword>
<keyword evidence="3" id="KW-0808">Transferase</keyword>
<sequence length="529" mass="59409">MSHTGLAILGLMRAKGYVEGMVSNYYGKQYQPYPIVNNPKFTSNDVSVVCALLDPPKIFPLCLMTWLANDPKEIILVTNYDCYQNVLAALQTYNLTDEDRAKIKVFHLEEGILGQRLQHAVGFEKATGKIMAVTDDQILWSQHTLEHMLPCFEDDQVGAAGGPLGVYLPPERRNPHVITPWEVAGTKFLFGGRGGGTAYWVADKWTWCLAGCTWLARTAIFQDPEFLDSFTGDQWNGKPLNSGGDNFITRYLHQHDHVVAVQYDDAATERNTLQSFWGFLREVPQTYRHPYVLYGTCNRLLRVPLGICHLAAWRHASYHHPSLTLAYLAYCIWKQYPGYKKFFKAYPYMLTTRNVLAAIACDYSWLIIGIWGLCTLSTDTWVHGDGYNAKEQPGVVVQNPQGLIESEDTAAKAHGGPLADVLTQTRGVREINAPDEEPVPVSVVEPDLDVNWHRETIMLPTYQTVQNLFADLNGNESHLPYHAPLIGDYVDENRGVEATMGMVPCDFLYDGTILAENAEGASEDHDKEE</sequence>
<evidence type="ECO:0000313" key="9">
    <source>
        <dbReference type="Proteomes" id="UP000078576"/>
    </source>
</evidence>
<evidence type="ECO:0000256" key="4">
    <source>
        <dbReference type="ARBA" id="ARBA00022692"/>
    </source>
</evidence>
<dbReference type="InterPro" id="IPR029044">
    <property type="entry name" value="Nucleotide-diphossugar_trans"/>
</dbReference>
<keyword evidence="6" id="KW-0472">Membrane</keyword>
<name>A0A194VEM7_CYTMA</name>
<evidence type="ECO:0000256" key="1">
    <source>
        <dbReference type="ARBA" id="ARBA00004370"/>
    </source>
</evidence>